<evidence type="ECO:0000313" key="1">
    <source>
        <dbReference type="EMBL" id="GAA4976905.1"/>
    </source>
</evidence>
<reference evidence="2" key="1">
    <citation type="journal article" date="2019" name="Int. J. Syst. Evol. Microbiol.">
        <title>The Global Catalogue of Microorganisms (GCM) 10K type strain sequencing project: providing services to taxonomists for standard genome sequencing and annotation.</title>
        <authorList>
            <consortium name="The Broad Institute Genomics Platform"/>
            <consortium name="The Broad Institute Genome Sequencing Center for Infectious Disease"/>
            <person name="Wu L."/>
            <person name="Ma J."/>
        </authorList>
    </citation>
    <scope>NUCLEOTIDE SEQUENCE [LARGE SCALE GENOMIC DNA]</scope>
    <source>
        <strain evidence="2">JCM 17657</strain>
    </source>
</reference>
<dbReference type="EMBL" id="BAABIV010000003">
    <property type="protein sequence ID" value="GAA4976905.1"/>
    <property type="molecule type" value="Genomic_DNA"/>
</dbReference>
<accession>A0ABP9HRF1</accession>
<keyword evidence="2" id="KW-1185">Reference proteome</keyword>
<proteinExistence type="predicted"/>
<comment type="caution">
    <text evidence="1">The sequence shown here is derived from an EMBL/GenBank/DDBJ whole genome shotgun (WGS) entry which is preliminary data.</text>
</comment>
<gene>
    <name evidence="1" type="ORF">GCM10023257_12560</name>
</gene>
<sequence>MGRQCPFRLQSDPALRNPCRRTTGFGCACTENRIPAEDFGQDVVAHPGEQRGAHDALSGHRVVAFLGCPQFVEGQERRSLVQGPQRGDGLADGVARVLPVREEVGRRRAGSGCRGVGRPRS</sequence>
<protein>
    <submittedName>
        <fullName evidence="1">Uncharacterized protein</fullName>
    </submittedName>
</protein>
<organism evidence="1 2">
    <name type="scientific">Streptomyces hyderabadensis</name>
    <dbReference type="NCBI Taxonomy" id="598549"/>
    <lineage>
        <taxon>Bacteria</taxon>
        <taxon>Bacillati</taxon>
        <taxon>Actinomycetota</taxon>
        <taxon>Actinomycetes</taxon>
        <taxon>Kitasatosporales</taxon>
        <taxon>Streptomycetaceae</taxon>
        <taxon>Streptomyces</taxon>
    </lineage>
</organism>
<name>A0ABP9HRF1_9ACTN</name>
<evidence type="ECO:0000313" key="2">
    <source>
        <dbReference type="Proteomes" id="UP001500610"/>
    </source>
</evidence>
<dbReference type="Proteomes" id="UP001500610">
    <property type="component" value="Unassembled WGS sequence"/>
</dbReference>